<name>A0A7Y2E769_UNCEI</name>
<feature type="compositionally biased region" description="Low complexity" evidence="1">
    <location>
        <begin position="31"/>
        <end position="47"/>
    </location>
</feature>
<accession>A0A7Y2E769</accession>
<dbReference type="Proteomes" id="UP000547674">
    <property type="component" value="Unassembled WGS sequence"/>
</dbReference>
<comment type="caution">
    <text evidence="2">The sequence shown here is derived from an EMBL/GenBank/DDBJ whole genome shotgun (WGS) entry which is preliminary data.</text>
</comment>
<dbReference type="AlphaFoldDB" id="A0A7Y2E769"/>
<feature type="region of interest" description="Disordered" evidence="1">
    <location>
        <begin position="31"/>
        <end position="53"/>
    </location>
</feature>
<evidence type="ECO:0000313" key="3">
    <source>
        <dbReference type="Proteomes" id="UP000547674"/>
    </source>
</evidence>
<organism evidence="2 3">
    <name type="scientific">Eiseniibacteriota bacterium</name>
    <dbReference type="NCBI Taxonomy" id="2212470"/>
    <lineage>
        <taxon>Bacteria</taxon>
        <taxon>Candidatus Eiseniibacteriota</taxon>
    </lineage>
</organism>
<sequence length="209" mass="23168">MNPTGFKLWSSFQYRFFVCLVLVVSGPSCQSSQSPTQPSTNQAQPNTHSGTSPETALEAIASALETGDVDAYASLLSSEFRYRHGLSGLFGRERELEAMSCVLISRDIVSIDLTFTRRPAEPSSLVALPAARRIRVHEFEGVATDSFGGRSLLYHAEIFDFYFERGNPAVGEDPGRWYLVLWQEHFVTDCGDTHWGLAKAECLNPPARD</sequence>
<reference evidence="2 3" key="1">
    <citation type="submission" date="2020-03" db="EMBL/GenBank/DDBJ databases">
        <title>Metabolic flexibility allows generalist bacteria to become dominant in a frequently disturbed ecosystem.</title>
        <authorList>
            <person name="Chen Y.-J."/>
            <person name="Leung P.M."/>
            <person name="Bay S.K."/>
            <person name="Hugenholtz P."/>
            <person name="Kessler A.J."/>
            <person name="Shelley G."/>
            <person name="Waite D.W."/>
            <person name="Cook P.L."/>
            <person name="Greening C."/>
        </authorList>
    </citation>
    <scope>NUCLEOTIDE SEQUENCE [LARGE SCALE GENOMIC DNA]</scope>
    <source>
        <strain evidence="2">SS_bin_28</strain>
    </source>
</reference>
<gene>
    <name evidence="2" type="ORF">HKN21_02640</name>
</gene>
<evidence type="ECO:0000256" key="1">
    <source>
        <dbReference type="SAM" id="MobiDB-lite"/>
    </source>
</evidence>
<dbReference type="EMBL" id="JABDJR010000094">
    <property type="protein sequence ID" value="NNF05637.1"/>
    <property type="molecule type" value="Genomic_DNA"/>
</dbReference>
<proteinExistence type="predicted"/>
<evidence type="ECO:0000313" key="2">
    <source>
        <dbReference type="EMBL" id="NNF05637.1"/>
    </source>
</evidence>
<protein>
    <submittedName>
        <fullName evidence="2">Uncharacterized protein</fullName>
    </submittedName>
</protein>